<dbReference type="Proteomes" id="UP000002320">
    <property type="component" value="Unassembled WGS sequence"/>
</dbReference>
<evidence type="ECO:0000313" key="3">
    <source>
        <dbReference type="Proteomes" id="UP000002320"/>
    </source>
</evidence>
<dbReference type="InParanoid" id="B0XKP3"/>
<dbReference type="HOGENOM" id="CLU_2690270_0_0_1"/>
<name>B0XKP3_CULQU</name>
<accession>B0XKP3</accession>
<dbReference type="KEGG" id="cqu:CpipJ_CPIJ019944"/>
<protein>
    <submittedName>
        <fullName evidence="1 2">Uncharacterized protein</fullName>
    </submittedName>
</protein>
<dbReference type="AlphaFoldDB" id="B0XKP3"/>
<keyword evidence="3" id="KW-1185">Reference proteome</keyword>
<dbReference type="VEuPathDB" id="VectorBase:CPIJ019944"/>
<gene>
    <name evidence="2" type="primary">6054272</name>
    <name evidence="1" type="ORF">CpipJ_CPIJ019944</name>
</gene>
<reference evidence="1" key="1">
    <citation type="submission" date="2007-03" db="EMBL/GenBank/DDBJ databases">
        <title>Annotation of Culex pipiens quinquefasciatus.</title>
        <authorList>
            <consortium name="The Broad Institute Genome Sequencing Platform"/>
            <person name="Atkinson P.W."/>
            <person name="Hemingway J."/>
            <person name="Christensen B.M."/>
            <person name="Higgs S."/>
            <person name="Kodira C."/>
            <person name="Hannick L."/>
            <person name="Megy K."/>
            <person name="O'Leary S."/>
            <person name="Pearson M."/>
            <person name="Haas B.J."/>
            <person name="Mauceli E."/>
            <person name="Wortman J.R."/>
            <person name="Lee N.H."/>
            <person name="Guigo R."/>
            <person name="Stanke M."/>
            <person name="Alvarado L."/>
            <person name="Amedeo P."/>
            <person name="Antoine C.H."/>
            <person name="Arensburger P."/>
            <person name="Bidwell S.L."/>
            <person name="Crawford M."/>
            <person name="Camaro F."/>
            <person name="Devon K."/>
            <person name="Engels R."/>
            <person name="Hammond M."/>
            <person name="Howarth C."/>
            <person name="Koehrsen M."/>
            <person name="Lawson D."/>
            <person name="Montgomery P."/>
            <person name="Nene V."/>
            <person name="Nusbaum C."/>
            <person name="Puiu D."/>
            <person name="Romero-Severson J."/>
            <person name="Severson D.W."/>
            <person name="Shumway M."/>
            <person name="Sisk P."/>
            <person name="Stolte C."/>
            <person name="Zeng Q."/>
            <person name="Eisenstadt E."/>
            <person name="Fraser-Liggett C."/>
            <person name="Strausberg R."/>
            <person name="Galagan J."/>
            <person name="Birren B."/>
            <person name="Collins F.H."/>
        </authorList>
    </citation>
    <scope>NUCLEOTIDE SEQUENCE [LARGE SCALE GENOMIC DNA]</scope>
    <source>
        <strain evidence="1">JHB</strain>
    </source>
</reference>
<reference evidence="2" key="2">
    <citation type="submission" date="2021-02" db="UniProtKB">
        <authorList>
            <consortium name="EnsemblMetazoa"/>
        </authorList>
    </citation>
    <scope>IDENTIFICATION</scope>
    <source>
        <strain evidence="2">JHB</strain>
    </source>
</reference>
<dbReference type="EMBL" id="DS233942">
    <property type="protein sequence ID" value="EDS32393.1"/>
    <property type="molecule type" value="Genomic_DNA"/>
</dbReference>
<sequence length="74" mass="8737">MSRKERRERQLYNDMVELSRSGESEVVTYWKNGYGSGYRVTSVDYEPNGDVTYNSTYRTATSTPRRVASRNDWR</sequence>
<organism>
    <name type="scientific">Culex quinquefasciatus</name>
    <name type="common">Southern house mosquito</name>
    <name type="synonym">Culex pungens</name>
    <dbReference type="NCBI Taxonomy" id="7176"/>
    <lineage>
        <taxon>Eukaryota</taxon>
        <taxon>Metazoa</taxon>
        <taxon>Ecdysozoa</taxon>
        <taxon>Arthropoda</taxon>
        <taxon>Hexapoda</taxon>
        <taxon>Insecta</taxon>
        <taxon>Pterygota</taxon>
        <taxon>Neoptera</taxon>
        <taxon>Endopterygota</taxon>
        <taxon>Diptera</taxon>
        <taxon>Nematocera</taxon>
        <taxon>Culicoidea</taxon>
        <taxon>Culicidae</taxon>
        <taxon>Culicinae</taxon>
        <taxon>Culicini</taxon>
        <taxon>Culex</taxon>
        <taxon>Culex</taxon>
    </lineage>
</organism>
<evidence type="ECO:0000313" key="1">
    <source>
        <dbReference type="EMBL" id="EDS32393.1"/>
    </source>
</evidence>
<proteinExistence type="predicted"/>
<dbReference type="EnsemblMetazoa" id="CPIJ019944-RA">
    <property type="protein sequence ID" value="CPIJ019944-PA"/>
    <property type="gene ID" value="CPIJ019944"/>
</dbReference>
<evidence type="ECO:0000313" key="2">
    <source>
        <dbReference type="EnsemblMetazoa" id="CPIJ019944-PA"/>
    </source>
</evidence>